<dbReference type="EC" id="2.7.1.2" evidence="3"/>
<dbReference type="Gene3D" id="3.30.420.40">
    <property type="match status" value="1"/>
</dbReference>
<evidence type="ECO:0000256" key="1">
    <source>
        <dbReference type="ARBA" id="ARBA00022679"/>
    </source>
</evidence>
<keyword evidence="3" id="KW-0324">Glycolysis</keyword>
<keyword evidence="3" id="KW-0547">Nucleotide-binding</keyword>
<dbReference type="RefSeq" id="WP_069121063.1">
    <property type="nucleotide sequence ID" value="NZ_MARB01000002.1"/>
</dbReference>
<dbReference type="GO" id="GO:0005737">
    <property type="term" value="C:cytoplasm"/>
    <property type="evidence" value="ECO:0007669"/>
    <property type="project" value="UniProtKB-SubCell"/>
</dbReference>
<comment type="similarity">
    <text evidence="3 4">Belongs to the bacterial glucokinase family.</text>
</comment>
<protein>
    <recommendedName>
        <fullName evidence="3">Glucokinase</fullName>
        <ecNumber evidence="3">2.7.1.2</ecNumber>
    </recommendedName>
    <alternativeName>
        <fullName evidence="3">Glucose kinase</fullName>
    </alternativeName>
</protein>
<dbReference type="InterPro" id="IPR043129">
    <property type="entry name" value="ATPase_NBD"/>
</dbReference>
<organism evidence="5 6">
    <name type="scientific">Candidatus Thiodiazotropha endolucinida</name>
    <dbReference type="NCBI Taxonomy" id="1655433"/>
    <lineage>
        <taxon>Bacteria</taxon>
        <taxon>Pseudomonadati</taxon>
        <taxon>Pseudomonadota</taxon>
        <taxon>Gammaproteobacteria</taxon>
        <taxon>Chromatiales</taxon>
        <taxon>Sedimenticolaceae</taxon>
        <taxon>Candidatus Thiodiazotropha</taxon>
    </lineage>
</organism>
<evidence type="ECO:0000313" key="6">
    <source>
        <dbReference type="Proteomes" id="UP000094769"/>
    </source>
</evidence>
<reference evidence="5 6" key="1">
    <citation type="submission" date="2016-06" db="EMBL/GenBank/DDBJ databases">
        <title>Genome sequence of endosymbiont of Candidatus Endolucinida thiodiazotropha.</title>
        <authorList>
            <person name="Poehlein A."/>
            <person name="Koenig S."/>
            <person name="Heiden S.E."/>
            <person name="Thuermer A."/>
            <person name="Voget S."/>
            <person name="Daniel R."/>
            <person name="Markert S."/>
            <person name="Gros O."/>
            <person name="Schweder T."/>
        </authorList>
    </citation>
    <scope>NUCLEOTIDE SEQUENCE [LARGE SCALE GENOMIC DNA]</scope>
    <source>
        <strain evidence="5 6">COS</strain>
    </source>
</reference>
<dbReference type="OrthoDB" id="9800595at2"/>
<dbReference type="EMBL" id="MARB01000002">
    <property type="protein sequence ID" value="ODJ89327.1"/>
    <property type="molecule type" value="Genomic_DNA"/>
</dbReference>
<comment type="caution">
    <text evidence="5">The sequence shown here is derived from an EMBL/GenBank/DDBJ whole genome shotgun (WGS) entry which is preliminary data.</text>
</comment>
<dbReference type="PANTHER" id="PTHR47363:SF1">
    <property type="entry name" value="GLUCOKINASE"/>
    <property type="match status" value="1"/>
</dbReference>
<dbReference type="CDD" id="cd24008">
    <property type="entry name" value="ASKHA_NBD_GLK"/>
    <property type="match status" value="1"/>
</dbReference>
<keyword evidence="3" id="KW-0963">Cytoplasm</keyword>
<keyword evidence="2 3" id="KW-0418">Kinase</keyword>
<name>A0A7Z0VP68_9GAMM</name>
<evidence type="ECO:0000256" key="4">
    <source>
        <dbReference type="RuleBase" id="RU004046"/>
    </source>
</evidence>
<dbReference type="Proteomes" id="UP000094769">
    <property type="component" value="Unassembled WGS sequence"/>
</dbReference>
<feature type="binding site" evidence="3">
    <location>
        <begin position="6"/>
        <end position="11"/>
    </location>
    <ligand>
        <name>ATP</name>
        <dbReference type="ChEBI" id="CHEBI:30616"/>
    </ligand>
</feature>
<evidence type="ECO:0000313" key="5">
    <source>
        <dbReference type="EMBL" id="ODJ89327.1"/>
    </source>
</evidence>
<dbReference type="Gene3D" id="3.40.367.20">
    <property type="match status" value="1"/>
</dbReference>
<dbReference type="GO" id="GO:0005524">
    <property type="term" value="F:ATP binding"/>
    <property type="evidence" value="ECO:0007669"/>
    <property type="project" value="UniProtKB-UniRule"/>
</dbReference>
<comment type="subcellular location">
    <subcellularLocation>
        <location evidence="3">Cytoplasm</location>
    </subcellularLocation>
</comment>
<dbReference type="GO" id="GO:0004340">
    <property type="term" value="F:glucokinase activity"/>
    <property type="evidence" value="ECO:0007669"/>
    <property type="project" value="UniProtKB-UniRule"/>
</dbReference>
<dbReference type="SUPFAM" id="SSF53067">
    <property type="entry name" value="Actin-like ATPase domain"/>
    <property type="match status" value="1"/>
</dbReference>
<dbReference type="Pfam" id="PF02685">
    <property type="entry name" value="Glucokinase"/>
    <property type="match status" value="1"/>
</dbReference>
<keyword evidence="6" id="KW-1185">Reference proteome</keyword>
<gene>
    <name evidence="3 5" type="primary">glk</name>
    <name evidence="5" type="ORF">CODIS_04260</name>
</gene>
<proteinExistence type="inferred from homology"/>
<dbReference type="InterPro" id="IPR003836">
    <property type="entry name" value="Glucokinase"/>
</dbReference>
<dbReference type="HAMAP" id="MF_00524">
    <property type="entry name" value="Glucokinase"/>
    <property type="match status" value="1"/>
</dbReference>
<evidence type="ECO:0000256" key="3">
    <source>
        <dbReference type="HAMAP-Rule" id="MF_00524"/>
    </source>
</evidence>
<dbReference type="GO" id="GO:0005536">
    <property type="term" value="F:D-glucose binding"/>
    <property type="evidence" value="ECO:0007669"/>
    <property type="project" value="InterPro"/>
</dbReference>
<dbReference type="NCBIfam" id="TIGR00749">
    <property type="entry name" value="glk"/>
    <property type="match status" value="1"/>
</dbReference>
<dbReference type="PANTHER" id="PTHR47363">
    <property type="entry name" value="GLUCOKINASE"/>
    <property type="match status" value="1"/>
</dbReference>
<dbReference type="NCBIfam" id="NF001415">
    <property type="entry name" value="PRK00292.1-2"/>
    <property type="match status" value="1"/>
</dbReference>
<keyword evidence="3" id="KW-0067">ATP-binding</keyword>
<dbReference type="AlphaFoldDB" id="A0A7Z0VP68"/>
<evidence type="ECO:0000256" key="2">
    <source>
        <dbReference type="ARBA" id="ARBA00022777"/>
    </source>
</evidence>
<dbReference type="GO" id="GO:0006096">
    <property type="term" value="P:glycolytic process"/>
    <property type="evidence" value="ECO:0007669"/>
    <property type="project" value="UniProtKB-UniRule"/>
</dbReference>
<comment type="catalytic activity">
    <reaction evidence="3">
        <text>D-glucose + ATP = D-glucose 6-phosphate + ADP + H(+)</text>
        <dbReference type="Rhea" id="RHEA:17825"/>
        <dbReference type="ChEBI" id="CHEBI:4167"/>
        <dbReference type="ChEBI" id="CHEBI:15378"/>
        <dbReference type="ChEBI" id="CHEBI:30616"/>
        <dbReference type="ChEBI" id="CHEBI:61548"/>
        <dbReference type="ChEBI" id="CHEBI:456216"/>
        <dbReference type="EC" id="2.7.1.2"/>
    </reaction>
</comment>
<accession>A0A7Z0VP68</accession>
<sequence>MQILAGDIGGTNTRLALYQSSSESPLNLLLQETYPSRSYDSIEAVLHRFLAHTSTGEVDRACFGIAGPVIDQVCETTNLPWRVSANRINDRFKFKQTRLINDLEANAWGIETLEEQDFFTLSHGADKATGNRSIIAAGTGLGEAGLYWSGERYHPFPSEGGHSDFSPATPLEFGLFQVLQKRYGHVSWERLVSGPGLESIYDYLLDQQDMPTPSWLYEQMEKIGKAPAISDAALDSTDPLCRKSLELFTRLYAREAGNHALKIMATGGVYLGGGIAPQILPILQENIFMEAFLDKGPMRKIMQSMPVKVILNDKTALYGAANYATRIEAIAKR</sequence>
<keyword evidence="1 3" id="KW-0808">Transferase</keyword>